<dbReference type="AlphaFoldDB" id="A0A314YFW1"/>
<accession>A0A314YFW1</accession>
<evidence type="ECO:0000256" key="2">
    <source>
        <dbReference type="ARBA" id="ARBA00022737"/>
    </source>
</evidence>
<keyword evidence="5" id="KW-1185">Reference proteome</keyword>
<dbReference type="Gene3D" id="1.25.40.10">
    <property type="entry name" value="Tetratricopeptide repeat domain"/>
    <property type="match status" value="1"/>
</dbReference>
<name>A0A314YFW1_PRUYE</name>
<evidence type="ECO:0000313" key="4">
    <source>
        <dbReference type="EMBL" id="PQQ04860.1"/>
    </source>
</evidence>
<sequence length="107" mass="12205">MEEEGCRPTLITYNVILNVYGKMGMPWNKIRALVESEVFQEMKLAGFVPDKVTYNALLDVYGKSRQTKEAMEVLKDMEFDGFSPSIVSYNSLISAYARDGLLERQQP</sequence>
<comment type="similarity">
    <text evidence="1">Belongs to the PPR family. P subfamily.</text>
</comment>
<evidence type="ECO:0000256" key="1">
    <source>
        <dbReference type="ARBA" id="ARBA00007626"/>
    </source>
</evidence>
<dbReference type="OrthoDB" id="42736at2759"/>
<proteinExistence type="inferred from homology"/>
<dbReference type="PANTHER" id="PTHR47447:SF21">
    <property type="entry name" value="PENTACOTRIPEPTIDE-REPEAT REGION OF PRORP DOMAIN-CONTAINING PROTEIN"/>
    <property type="match status" value="1"/>
</dbReference>
<dbReference type="PROSITE" id="PS51375">
    <property type="entry name" value="PPR"/>
    <property type="match status" value="1"/>
</dbReference>
<dbReference type="Pfam" id="PF13812">
    <property type="entry name" value="PPR_3"/>
    <property type="match status" value="2"/>
</dbReference>
<evidence type="ECO:0000313" key="5">
    <source>
        <dbReference type="Proteomes" id="UP000250321"/>
    </source>
</evidence>
<dbReference type="EMBL" id="PJQY01001184">
    <property type="protein sequence ID" value="PQQ04860.1"/>
    <property type="molecule type" value="Genomic_DNA"/>
</dbReference>
<keyword evidence="2" id="KW-0677">Repeat</keyword>
<protein>
    <submittedName>
        <fullName evidence="4">Pentatricopeptide repeat-containing protein</fullName>
    </submittedName>
</protein>
<dbReference type="Proteomes" id="UP000250321">
    <property type="component" value="Unassembled WGS sequence"/>
</dbReference>
<evidence type="ECO:0000256" key="3">
    <source>
        <dbReference type="PROSITE-ProRule" id="PRU00708"/>
    </source>
</evidence>
<reference evidence="4 5" key="1">
    <citation type="submission" date="2018-02" db="EMBL/GenBank/DDBJ databases">
        <title>Draft genome of wild Prunus yedoensis var. nudiflora.</title>
        <authorList>
            <person name="Baek S."/>
            <person name="Kim J.-H."/>
            <person name="Choi K."/>
            <person name="Kim G.-B."/>
            <person name="Cho A."/>
            <person name="Jang H."/>
            <person name="Shin C.-H."/>
            <person name="Yu H.-J."/>
            <person name="Mun J.-H."/>
        </authorList>
    </citation>
    <scope>NUCLEOTIDE SEQUENCE [LARGE SCALE GENOMIC DNA]</scope>
    <source>
        <strain evidence="5">cv. Jeju island</strain>
        <tissue evidence="4">Leaf</tissue>
    </source>
</reference>
<feature type="repeat" description="PPR" evidence="3">
    <location>
        <begin position="50"/>
        <end position="84"/>
    </location>
</feature>
<comment type="caution">
    <text evidence="4">The sequence shown here is derived from an EMBL/GenBank/DDBJ whole genome shotgun (WGS) entry which is preliminary data.</text>
</comment>
<dbReference type="InterPro" id="IPR011990">
    <property type="entry name" value="TPR-like_helical_dom_sf"/>
</dbReference>
<dbReference type="PANTHER" id="PTHR47447">
    <property type="entry name" value="OS03G0856100 PROTEIN"/>
    <property type="match status" value="1"/>
</dbReference>
<organism evidence="4 5">
    <name type="scientific">Prunus yedoensis var. nudiflora</name>
    <dbReference type="NCBI Taxonomy" id="2094558"/>
    <lineage>
        <taxon>Eukaryota</taxon>
        <taxon>Viridiplantae</taxon>
        <taxon>Streptophyta</taxon>
        <taxon>Embryophyta</taxon>
        <taxon>Tracheophyta</taxon>
        <taxon>Spermatophyta</taxon>
        <taxon>Magnoliopsida</taxon>
        <taxon>eudicotyledons</taxon>
        <taxon>Gunneridae</taxon>
        <taxon>Pentapetalae</taxon>
        <taxon>rosids</taxon>
        <taxon>fabids</taxon>
        <taxon>Rosales</taxon>
        <taxon>Rosaceae</taxon>
        <taxon>Amygdaloideae</taxon>
        <taxon>Amygdaleae</taxon>
        <taxon>Prunus</taxon>
    </lineage>
</organism>
<dbReference type="NCBIfam" id="TIGR00756">
    <property type="entry name" value="PPR"/>
    <property type="match status" value="1"/>
</dbReference>
<gene>
    <name evidence="4" type="ORF">Pyn_07260</name>
</gene>
<dbReference type="InterPro" id="IPR002885">
    <property type="entry name" value="PPR_rpt"/>
</dbReference>
<dbReference type="STRING" id="2094558.A0A314YFW1"/>